<sequence length="141" mass="15631">MMNNTALLQHIASEFIAHSGVPAKPAFDKISAGDETFINELSPSDLLELLENPLPIIINTLTGEPHSAIHSHSDDILPDCTNYAYGIGYESATALFVLVEGIESYYLALKAKAYLKNQNYLPFLIKFNGLDKHPDSQNLYY</sequence>
<comment type="caution">
    <text evidence="7">The sequence shown here is derived from an EMBL/GenBank/DDBJ whole genome shotgun (WGS) entry which is preliminary data.</text>
</comment>
<dbReference type="AlphaFoldDB" id="A0A264VKZ2"/>
<name>A0A264VKZ2_PRORE</name>
<dbReference type="EMBL" id="NOWC01000055">
    <property type="protein sequence ID" value="OZS71972.1"/>
    <property type="molecule type" value="Genomic_DNA"/>
</dbReference>
<geneLocation type="plasmid" evidence="6">
    <name>pPR1</name>
</geneLocation>
<evidence type="ECO:0000313" key="4">
    <source>
        <dbReference type="EMBL" id="EMR4591840.1"/>
    </source>
</evidence>
<proteinExistence type="predicted"/>
<evidence type="ECO:0000313" key="7">
    <source>
        <dbReference type="EMBL" id="OZS71972.1"/>
    </source>
</evidence>
<gene>
    <name evidence="7" type="ORF">CHI95_24360</name>
    <name evidence="6" type="ORF">CHI95_25105</name>
    <name evidence="1" type="ORF">GHA_04357</name>
    <name evidence="4" type="ORF">M0K77_004218</name>
    <name evidence="5" type="ORF">M0K77_004682</name>
    <name evidence="2" type="ORF">M0K77_RS21090</name>
    <name evidence="3" type="ORF">M0K77_RS23410</name>
</gene>
<organism evidence="7 8">
    <name type="scientific">Providencia rettgeri</name>
    <dbReference type="NCBI Taxonomy" id="587"/>
    <lineage>
        <taxon>Bacteria</taxon>
        <taxon>Pseudomonadati</taxon>
        <taxon>Pseudomonadota</taxon>
        <taxon>Gammaproteobacteria</taxon>
        <taxon>Enterobacterales</taxon>
        <taxon>Morganellaceae</taxon>
        <taxon>Providencia</taxon>
    </lineage>
</organism>
<accession>A0A264VKZ2</accession>
<dbReference type="EMBL" id="ABEXCJ050000049">
    <property type="protein sequence ID" value="EMR4592280.1"/>
    <property type="molecule type" value="Genomic_DNA"/>
</dbReference>
<dbReference type="EMBL" id="CAHPSF010000018">
    <property type="protein sequence ID" value="CAB5717872.1"/>
    <property type="molecule type" value="Genomic_DNA"/>
</dbReference>
<dbReference type="Proteomes" id="UP000834611">
    <property type="component" value="Unassembled WGS sequence"/>
</dbReference>
<dbReference type="Proteomes" id="UP000216001">
    <property type="component" value="Unassembled WGS sequence"/>
</dbReference>
<evidence type="ECO:0000313" key="2">
    <source>
        <dbReference type="EMBL" id="ELR5219653.1"/>
    </source>
</evidence>
<dbReference type="GeneID" id="93396228"/>
<evidence type="ECO:0000313" key="8">
    <source>
        <dbReference type="Proteomes" id="UP000216001"/>
    </source>
</evidence>
<dbReference type="STRING" id="587.RB151_016660"/>
<reference evidence="1" key="2">
    <citation type="submission" date="2020-05" db="EMBL/GenBank/DDBJ databases">
        <authorList>
            <person name="Delgado-Blas J."/>
        </authorList>
    </citation>
    <scope>NUCLEOTIDE SEQUENCE</scope>
    <source>
        <strain evidence="1">BB1453</strain>
    </source>
</reference>
<evidence type="ECO:0000313" key="3">
    <source>
        <dbReference type="EMBL" id="ELR5220093.1"/>
    </source>
</evidence>
<protein>
    <submittedName>
        <fullName evidence="7">Uncharacterized protein</fullName>
    </submittedName>
</protein>
<reference evidence="7 8" key="1">
    <citation type="submission" date="2017-07" db="EMBL/GenBank/DDBJ databases">
        <title>blaIMP-27 on transferable plasmids in Proteus mirabilis and Providencia rettgeri.</title>
        <authorList>
            <person name="Potter R."/>
        </authorList>
    </citation>
    <scope>NUCLEOTIDE SEQUENCE [LARGE SCALE GENOMIC DNA]</scope>
    <source>
        <strain evidence="7 8">PR1</strain>
        <plasmid evidence="6">pPR1</plasmid>
    </source>
</reference>
<reference evidence="4" key="3">
    <citation type="submission" date="2024-02" db="EMBL/GenBank/DDBJ databases">
        <authorList>
            <consortium name="Clinical and Environmental Microbiology Branch: Whole genome sequencing antimicrobial resistance pathogens in the healthcare setting"/>
        </authorList>
    </citation>
    <scope>NUCLEOTIDE SEQUENCE</scope>
    <source>
        <strain evidence="2">2020QW-00022</strain>
    </source>
</reference>
<evidence type="ECO:0000313" key="6">
    <source>
        <dbReference type="EMBL" id="OZS71864.1"/>
    </source>
</evidence>
<keyword evidence="6" id="KW-0614">Plasmid</keyword>
<dbReference type="EMBL" id="NOWC01000095">
    <property type="protein sequence ID" value="OZS71864.1"/>
    <property type="molecule type" value="Genomic_DNA"/>
</dbReference>
<dbReference type="RefSeq" id="WP_072070754.1">
    <property type="nucleotide sequence ID" value="NZ_CAHPRV010000080.1"/>
</dbReference>
<evidence type="ECO:0000313" key="1">
    <source>
        <dbReference type="EMBL" id="CAB5717872.1"/>
    </source>
</evidence>
<dbReference type="EMBL" id="ABEXCJ040000049">
    <property type="protein sequence ID" value="ELR5220093.1"/>
    <property type="molecule type" value="Genomic_DNA"/>
</dbReference>
<dbReference type="EMBL" id="ABEXCJ050000014">
    <property type="protein sequence ID" value="EMR4591840.1"/>
    <property type="molecule type" value="Genomic_DNA"/>
</dbReference>
<dbReference type="EMBL" id="ABEXCJ040000014">
    <property type="protein sequence ID" value="ELR5219653.1"/>
    <property type="molecule type" value="Genomic_DNA"/>
</dbReference>
<evidence type="ECO:0000313" key="5">
    <source>
        <dbReference type="EMBL" id="EMR4592280.1"/>
    </source>
</evidence>